<protein>
    <submittedName>
        <fullName evidence="2">Uncharacterized protein</fullName>
    </submittedName>
</protein>
<evidence type="ECO:0000313" key="3">
    <source>
        <dbReference type="Proteomes" id="UP001428341"/>
    </source>
</evidence>
<feature type="compositionally biased region" description="Low complexity" evidence="1">
    <location>
        <begin position="1"/>
        <end position="24"/>
    </location>
</feature>
<proteinExistence type="predicted"/>
<name>A0AAP0M359_9ROSI</name>
<accession>A0AAP0M359</accession>
<dbReference type="AlphaFoldDB" id="A0AAP0M359"/>
<keyword evidence="3" id="KW-1185">Reference proteome</keyword>
<evidence type="ECO:0000256" key="1">
    <source>
        <dbReference type="SAM" id="MobiDB-lite"/>
    </source>
</evidence>
<sequence length="231" mass="25411">MDKGKGSANESSSSSDGSNEPNSDQSAPSNFQRPPLTLESGVASFPDITMTQSQHTTSGNRSSFTQWSSRQSLHQLPIHDPSAATFGPQEYRFQNLLGEAGIGSKSFDPIELQNMAIQMRTGLDMGLSLPTELEGINPTNSNGQMKMTLEDNISAIPNHHSLNLLPQGQGSQAQCYGFPFNGYFMRNTVYDPMYEAMGLPIDPHIRMFIARRDNGKLYIQCALMLKFAINI</sequence>
<evidence type="ECO:0000313" key="2">
    <source>
        <dbReference type="EMBL" id="KAK9192739.1"/>
    </source>
</evidence>
<organism evidence="2 3">
    <name type="scientific">Citrus x changshan-huyou</name>
    <dbReference type="NCBI Taxonomy" id="2935761"/>
    <lineage>
        <taxon>Eukaryota</taxon>
        <taxon>Viridiplantae</taxon>
        <taxon>Streptophyta</taxon>
        <taxon>Embryophyta</taxon>
        <taxon>Tracheophyta</taxon>
        <taxon>Spermatophyta</taxon>
        <taxon>Magnoliopsida</taxon>
        <taxon>eudicotyledons</taxon>
        <taxon>Gunneridae</taxon>
        <taxon>Pentapetalae</taxon>
        <taxon>rosids</taxon>
        <taxon>malvids</taxon>
        <taxon>Sapindales</taxon>
        <taxon>Rutaceae</taxon>
        <taxon>Aurantioideae</taxon>
        <taxon>Citrus</taxon>
    </lineage>
</organism>
<comment type="caution">
    <text evidence="2">The sequence shown here is derived from an EMBL/GenBank/DDBJ whole genome shotgun (WGS) entry which is preliminary data.</text>
</comment>
<dbReference type="EMBL" id="JBCGBO010000006">
    <property type="protein sequence ID" value="KAK9192739.1"/>
    <property type="molecule type" value="Genomic_DNA"/>
</dbReference>
<reference evidence="2 3" key="1">
    <citation type="submission" date="2024-05" db="EMBL/GenBank/DDBJ databases">
        <title>Haplotype-resolved chromosome-level genome assembly of Huyou (Citrus changshanensis).</title>
        <authorList>
            <person name="Miao C."/>
            <person name="Chen W."/>
            <person name="Wu Y."/>
            <person name="Wang L."/>
            <person name="Zhao S."/>
            <person name="Grierson D."/>
            <person name="Xu C."/>
            <person name="Chen K."/>
        </authorList>
    </citation>
    <scope>NUCLEOTIDE SEQUENCE [LARGE SCALE GENOMIC DNA]</scope>
    <source>
        <strain evidence="2">01-14</strain>
        <tissue evidence="2">Leaf</tissue>
    </source>
</reference>
<feature type="region of interest" description="Disordered" evidence="1">
    <location>
        <begin position="1"/>
        <end position="39"/>
    </location>
</feature>
<gene>
    <name evidence="2" type="ORF">WN944_003432</name>
</gene>
<dbReference type="Proteomes" id="UP001428341">
    <property type="component" value="Unassembled WGS sequence"/>
</dbReference>